<dbReference type="Pfam" id="PF12697">
    <property type="entry name" value="Abhydrolase_6"/>
    <property type="match status" value="1"/>
</dbReference>
<evidence type="ECO:0000256" key="1">
    <source>
        <dbReference type="SAM" id="MobiDB-lite"/>
    </source>
</evidence>
<evidence type="ECO:0000259" key="2">
    <source>
        <dbReference type="Pfam" id="PF12697"/>
    </source>
</evidence>
<dbReference type="GeneID" id="11507102"/>
<dbReference type="KEGG" id="mtm:MYCTH_2308393"/>
<dbReference type="HOGENOM" id="CLU_020336_20_1_1"/>
<dbReference type="InterPro" id="IPR029058">
    <property type="entry name" value="AB_hydrolase_fold"/>
</dbReference>
<feature type="region of interest" description="Disordered" evidence="1">
    <location>
        <begin position="234"/>
        <end position="272"/>
    </location>
</feature>
<dbReference type="Gene3D" id="3.40.50.1820">
    <property type="entry name" value="alpha/beta hydrolase"/>
    <property type="match status" value="1"/>
</dbReference>
<dbReference type="SUPFAM" id="SSF53474">
    <property type="entry name" value="alpha/beta-Hydrolases"/>
    <property type="match status" value="1"/>
</dbReference>
<evidence type="ECO:0000313" key="4">
    <source>
        <dbReference type="Proteomes" id="UP000007322"/>
    </source>
</evidence>
<protein>
    <recommendedName>
        <fullName evidence="2">AB hydrolase-1 domain-containing protein</fullName>
    </recommendedName>
</protein>
<dbReference type="STRING" id="573729.G2QJS3"/>
<organism evidence="3 4">
    <name type="scientific">Thermothelomyces thermophilus (strain ATCC 42464 / BCRC 31852 / DSM 1799)</name>
    <name type="common">Sporotrichum thermophile</name>
    <dbReference type="NCBI Taxonomy" id="573729"/>
    <lineage>
        <taxon>Eukaryota</taxon>
        <taxon>Fungi</taxon>
        <taxon>Dikarya</taxon>
        <taxon>Ascomycota</taxon>
        <taxon>Pezizomycotina</taxon>
        <taxon>Sordariomycetes</taxon>
        <taxon>Sordariomycetidae</taxon>
        <taxon>Sordariales</taxon>
        <taxon>Chaetomiaceae</taxon>
        <taxon>Thermothelomyces</taxon>
    </lineage>
</organism>
<dbReference type="PANTHER" id="PTHR43433:SF5">
    <property type="entry name" value="AB HYDROLASE-1 DOMAIN-CONTAINING PROTEIN"/>
    <property type="match status" value="1"/>
</dbReference>
<dbReference type="OrthoDB" id="19657at2759"/>
<reference evidence="3 4" key="1">
    <citation type="journal article" date="2011" name="Nat. Biotechnol.">
        <title>Comparative genomic analysis of the thermophilic biomass-degrading fungi Myceliophthora thermophila and Thielavia terrestris.</title>
        <authorList>
            <person name="Berka R.M."/>
            <person name="Grigoriev I.V."/>
            <person name="Otillar R."/>
            <person name="Salamov A."/>
            <person name="Grimwood J."/>
            <person name="Reid I."/>
            <person name="Ishmael N."/>
            <person name="John T."/>
            <person name="Darmond C."/>
            <person name="Moisan M.-C."/>
            <person name="Henrissat B."/>
            <person name="Coutinho P.M."/>
            <person name="Lombard V."/>
            <person name="Natvig D.O."/>
            <person name="Lindquist E."/>
            <person name="Schmutz J."/>
            <person name="Lucas S."/>
            <person name="Harris P."/>
            <person name="Powlowski J."/>
            <person name="Bellemare A."/>
            <person name="Taylor D."/>
            <person name="Butler G."/>
            <person name="de Vries R.P."/>
            <person name="Allijn I.E."/>
            <person name="van den Brink J."/>
            <person name="Ushinsky S."/>
            <person name="Storms R."/>
            <person name="Powell A.J."/>
            <person name="Paulsen I.T."/>
            <person name="Elbourne L.D.H."/>
            <person name="Baker S.E."/>
            <person name="Magnuson J."/>
            <person name="LaBoissiere S."/>
            <person name="Clutterbuck A.J."/>
            <person name="Martinez D."/>
            <person name="Wogulis M."/>
            <person name="de Leon A.L."/>
            <person name="Rey M.W."/>
            <person name="Tsang A."/>
        </authorList>
    </citation>
    <scope>NUCLEOTIDE SEQUENCE [LARGE SCALE GENOMIC DNA]</scope>
    <source>
        <strain evidence="4">ATCC 42464 / BCRC 31852 / DSM 1799</strain>
    </source>
</reference>
<gene>
    <name evidence="3" type="ORF">MYCTH_2308393</name>
</gene>
<name>G2QJS3_THET4</name>
<dbReference type="PANTHER" id="PTHR43433">
    <property type="entry name" value="HYDROLASE, ALPHA/BETA FOLD FAMILY PROTEIN"/>
    <property type="match status" value="1"/>
</dbReference>
<dbReference type="InParanoid" id="G2QJS3"/>
<dbReference type="RefSeq" id="XP_003665074.1">
    <property type="nucleotide sequence ID" value="XM_003665026.1"/>
</dbReference>
<evidence type="ECO:0000313" key="3">
    <source>
        <dbReference type="EMBL" id="AEO59829.1"/>
    </source>
</evidence>
<feature type="domain" description="AB hydrolase-1" evidence="2">
    <location>
        <begin position="66"/>
        <end position="381"/>
    </location>
</feature>
<dbReference type="VEuPathDB" id="FungiDB:MYCTH_2308393"/>
<keyword evidence="4" id="KW-1185">Reference proteome</keyword>
<dbReference type="InterPro" id="IPR000073">
    <property type="entry name" value="AB_hydrolase_1"/>
</dbReference>
<dbReference type="eggNOG" id="KOG4178">
    <property type="taxonomic scope" value="Eukaryota"/>
</dbReference>
<sequence length="397" mass="42926">MAPKTPLPPVPTVAETLKHPAYPTATWNLEPDRKGLVPVAEGRGGPFNMSWEIHGVGPIRLILIMGLGGFRTAWQRQTLHFGHERRDRYSVLLIDNRGMGDSDKPLMRYSTSEMALDIVEVLASPDVGWLPSSYPLPPSPPAPAPAPAPERTLHVVGISLGGMIAQELAVVLAEYLSSLSLICTAAVVENTASFAEHMAQRASLILPKSVDRSVADAARRIFAPSWLALPDDVRLPDPATTPKCKPPRAAAAEGGSGSGSGSGNGGEGEGGGRYLKFETNAQRFVAQELHKRLDPAGRFTLKGFLLQLIAAGWHRKTPAQLAAMADRVGRDRILVMHGTEDGMISVPHGRKLIDYVRPAKGIIVEGMGHAPLVERWEWFNQVIEEQCLLGERLDGRA</sequence>
<dbReference type="Proteomes" id="UP000007322">
    <property type="component" value="Chromosome 5"/>
</dbReference>
<proteinExistence type="predicted"/>
<dbReference type="OMA" id="MLTFRHG"/>
<dbReference type="InterPro" id="IPR050471">
    <property type="entry name" value="AB_hydrolase"/>
</dbReference>
<dbReference type="AlphaFoldDB" id="G2QJS3"/>
<feature type="compositionally biased region" description="Gly residues" evidence="1">
    <location>
        <begin position="254"/>
        <end position="272"/>
    </location>
</feature>
<accession>G2QJS3</accession>
<dbReference type="EMBL" id="CP003006">
    <property type="protein sequence ID" value="AEO59829.1"/>
    <property type="molecule type" value="Genomic_DNA"/>
</dbReference>